<dbReference type="InterPro" id="IPR029019">
    <property type="entry name" value="HEX_eukaryotic_N"/>
</dbReference>
<comment type="similarity">
    <text evidence="2 7">Belongs to the glycosyl hydrolase 20 family.</text>
</comment>
<dbReference type="STRING" id="215250.A0A316YUM7"/>
<evidence type="ECO:0000259" key="11">
    <source>
        <dbReference type="Pfam" id="PF14845"/>
    </source>
</evidence>
<keyword evidence="5" id="KW-0325">Glycoprotein</keyword>
<dbReference type="Gene3D" id="3.20.20.80">
    <property type="entry name" value="Glycosidases"/>
    <property type="match status" value="1"/>
</dbReference>
<dbReference type="EMBL" id="KZ819635">
    <property type="protein sequence ID" value="PWN92484.1"/>
    <property type="molecule type" value="Genomic_DNA"/>
</dbReference>
<dbReference type="PRINTS" id="PR00738">
    <property type="entry name" value="GLHYDRLASE20"/>
</dbReference>
<dbReference type="GeneID" id="37047710"/>
<proteinExistence type="inferred from homology"/>
<organism evidence="12 13">
    <name type="scientific">Acaromyces ingoldii</name>
    <dbReference type="NCBI Taxonomy" id="215250"/>
    <lineage>
        <taxon>Eukaryota</taxon>
        <taxon>Fungi</taxon>
        <taxon>Dikarya</taxon>
        <taxon>Basidiomycota</taxon>
        <taxon>Ustilaginomycotina</taxon>
        <taxon>Exobasidiomycetes</taxon>
        <taxon>Exobasidiales</taxon>
        <taxon>Cryptobasidiaceae</taxon>
        <taxon>Acaromyces</taxon>
    </lineage>
</organism>
<feature type="active site" description="Proton donor" evidence="8">
    <location>
        <position position="387"/>
    </location>
</feature>
<dbReference type="Pfam" id="PF14845">
    <property type="entry name" value="Glycohydro_20b2"/>
    <property type="match status" value="1"/>
</dbReference>
<feature type="domain" description="Glycoside hydrolase family 20 catalytic" evidence="10">
    <location>
        <begin position="225"/>
        <end position="559"/>
    </location>
</feature>
<protein>
    <recommendedName>
        <fullName evidence="7">Beta-hexosaminidase</fullName>
        <ecNumber evidence="7">3.2.1.52</ecNumber>
    </recommendedName>
</protein>
<feature type="chain" id="PRO_5016321859" description="Beta-hexosaminidase" evidence="9">
    <location>
        <begin position="18"/>
        <end position="616"/>
    </location>
</feature>
<evidence type="ECO:0000256" key="8">
    <source>
        <dbReference type="PIRSR" id="PIRSR001093-1"/>
    </source>
</evidence>
<dbReference type="GO" id="GO:0016020">
    <property type="term" value="C:membrane"/>
    <property type="evidence" value="ECO:0007669"/>
    <property type="project" value="TreeGrafter"/>
</dbReference>
<dbReference type="InterPro" id="IPR017853">
    <property type="entry name" value="GH"/>
</dbReference>
<evidence type="ECO:0000259" key="10">
    <source>
        <dbReference type="Pfam" id="PF00728"/>
    </source>
</evidence>
<dbReference type="GO" id="GO:0030203">
    <property type="term" value="P:glycosaminoglycan metabolic process"/>
    <property type="evidence" value="ECO:0007669"/>
    <property type="project" value="TreeGrafter"/>
</dbReference>
<dbReference type="FunFam" id="3.20.20.80:FF:000063">
    <property type="entry name" value="Beta-hexosaminidase"/>
    <property type="match status" value="1"/>
</dbReference>
<accession>A0A316YUM7</accession>
<evidence type="ECO:0000256" key="5">
    <source>
        <dbReference type="ARBA" id="ARBA00023180"/>
    </source>
</evidence>
<dbReference type="InterPro" id="IPR029018">
    <property type="entry name" value="Hex-like_dom2"/>
</dbReference>
<dbReference type="SUPFAM" id="SSF51445">
    <property type="entry name" value="(Trans)glycosidases"/>
    <property type="match status" value="1"/>
</dbReference>
<dbReference type="Pfam" id="PF00728">
    <property type="entry name" value="Glyco_hydro_20"/>
    <property type="match status" value="1"/>
</dbReference>
<dbReference type="GO" id="GO:0005975">
    <property type="term" value="P:carbohydrate metabolic process"/>
    <property type="evidence" value="ECO:0007669"/>
    <property type="project" value="InterPro"/>
</dbReference>
<dbReference type="AlphaFoldDB" id="A0A316YUM7"/>
<evidence type="ECO:0000256" key="7">
    <source>
        <dbReference type="PIRNR" id="PIRNR001093"/>
    </source>
</evidence>
<evidence type="ECO:0000313" key="13">
    <source>
        <dbReference type="Proteomes" id="UP000245768"/>
    </source>
</evidence>
<dbReference type="PANTHER" id="PTHR22600">
    <property type="entry name" value="BETA-HEXOSAMINIDASE"/>
    <property type="match status" value="1"/>
</dbReference>
<evidence type="ECO:0000256" key="2">
    <source>
        <dbReference type="ARBA" id="ARBA00006285"/>
    </source>
</evidence>
<evidence type="ECO:0000256" key="4">
    <source>
        <dbReference type="ARBA" id="ARBA00022801"/>
    </source>
</evidence>
<dbReference type="InterPro" id="IPR025705">
    <property type="entry name" value="Beta_hexosaminidase_sua/sub"/>
</dbReference>
<reference evidence="12 13" key="1">
    <citation type="journal article" date="2018" name="Mol. Biol. Evol.">
        <title>Broad Genomic Sampling Reveals a Smut Pathogenic Ancestry of the Fungal Clade Ustilaginomycotina.</title>
        <authorList>
            <person name="Kijpornyongpan T."/>
            <person name="Mondo S.J."/>
            <person name="Barry K."/>
            <person name="Sandor L."/>
            <person name="Lee J."/>
            <person name="Lipzen A."/>
            <person name="Pangilinan J."/>
            <person name="LaButti K."/>
            <person name="Hainaut M."/>
            <person name="Henrissat B."/>
            <person name="Grigoriev I.V."/>
            <person name="Spatafora J.W."/>
            <person name="Aime M.C."/>
        </authorList>
    </citation>
    <scope>NUCLEOTIDE SEQUENCE [LARGE SCALE GENOMIC DNA]</scope>
    <source>
        <strain evidence="12 13">MCA 4198</strain>
    </source>
</reference>
<evidence type="ECO:0000256" key="1">
    <source>
        <dbReference type="ARBA" id="ARBA00001231"/>
    </source>
</evidence>
<evidence type="ECO:0000256" key="3">
    <source>
        <dbReference type="ARBA" id="ARBA00022729"/>
    </source>
</evidence>
<evidence type="ECO:0000313" key="12">
    <source>
        <dbReference type="EMBL" id="PWN92484.1"/>
    </source>
</evidence>
<keyword evidence="6 7" id="KW-0326">Glycosidase</keyword>
<dbReference type="PANTHER" id="PTHR22600:SF26">
    <property type="entry name" value="BETA-N-ACETYLHEXOSAMINIDASE"/>
    <property type="match status" value="1"/>
</dbReference>
<dbReference type="Gene3D" id="3.30.379.10">
    <property type="entry name" value="Chitobiase/beta-hexosaminidase domain 2-like"/>
    <property type="match status" value="1"/>
</dbReference>
<keyword evidence="4 7" id="KW-0378">Hydrolase</keyword>
<dbReference type="SUPFAM" id="SSF55545">
    <property type="entry name" value="beta-N-acetylhexosaminidase-like domain"/>
    <property type="match status" value="1"/>
</dbReference>
<dbReference type="EC" id="3.2.1.52" evidence="7"/>
<feature type="signal peptide" evidence="9">
    <location>
        <begin position="1"/>
        <end position="17"/>
    </location>
</feature>
<dbReference type="PIRSF" id="PIRSF001093">
    <property type="entry name" value="B-hxosamndse_ab_euk"/>
    <property type="match status" value="1"/>
</dbReference>
<dbReference type="RefSeq" id="XP_025379682.1">
    <property type="nucleotide sequence ID" value="XM_025525794.1"/>
</dbReference>
<dbReference type="OrthoDB" id="428480at2759"/>
<dbReference type="Proteomes" id="UP000245768">
    <property type="component" value="Unassembled WGS sequence"/>
</dbReference>
<keyword evidence="13" id="KW-1185">Reference proteome</keyword>
<dbReference type="GO" id="GO:0004563">
    <property type="term" value="F:beta-N-acetylhexosaminidase activity"/>
    <property type="evidence" value="ECO:0007669"/>
    <property type="project" value="UniProtKB-EC"/>
</dbReference>
<sequence>MKLNLLALVSLASSVAALWPHPTSFTRGKQGRVVARSFSVDVQPQKYAQDEALVAASQRLLARINDLPTEAFVLDRGASRAEALQGSRPLQRLSIVIGTATETRTELAGSRSSDIHYDPRVSPFAFQGGQAFSLSHEAPHRRALRGTSTHGNLMQQAIAPLEDHDERYTLEITEQGETATVHAYTALGALRAMSTFTQLVYRLPGSGKVNYVWHTPLRIEDKPAFPYRGIMLDTARHFIPVGHLKSQIDAMELLKLNQLHWHMTDAQSWPLELQGNGLDILAAKGSYGPGMTYSKAQIKDIVRYAAERGVNVILEIDMPGHMNAGVKDMPGGLITCESKLPWEDWAAEPPSGHLDIRKKEAAAFVQAVFDDALSAFPGPYVSTGNDEIQAQCFGLQKGDKAGTDKLLAPFVHTTHAFLSQKHKKVPMVWEEAVLDYPETGQGLVEGTLVEAWTSSENVHKLLENKNIRLVHAPVDFFYLDCGMGAWSAVTPAATSWCAYVDWQKQYSFDPLNGTQGIPGSEARIMGGESALWAEQVDETNLESLLWPRAAAGAEVFWTGAEKEINGVRGPRNIKEATARINEIRARLVAMGIRAAPIQPDWCVFRAGMCFDEPSDD</sequence>
<evidence type="ECO:0000256" key="6">
    <source>
        <dbReference type="ARBA" id="ARBA00023295"/>
    </source>
</evidence>
<evidence type="ECO:0000256" key="9">
    <source>
        <dbReference type="SAM" id="SignalP"/>
    </source>
</evidence>
<keyword evidence="3 9" id="KW-0732">Signal</keyword>
<gene>
    <name evidence="12" type="ORF">FA10DRAFT_93602</name>
</gene>
<dbReference type="InterPro" id="IPR015883">
    <property type="entry name" value="Glyco_hydro_20_cat"/>
</dbReference>
<dbReference type="InParanoid" id="A0A316YUM7"/>
<feature type="domain" description="Beta-hexosaminidase eukaryotic type N-terminal" evidence="11">
    <location>
        <begin position="18"/>
        <end position="199"/>
    </location>
</feature>
<comment type="catalytic activity">
    <reaction evidence="1 7">
        <text>Hydrolysis of terminal non-reducing N-acetyl-D-hexosamine residues in N-acetyl-beta-D-hexosaminides.</text>
        <dbReference type="EC" id="3.2.1.52"/>
    </reaction>
</comment>
<name>A0A316YUM7_9BASI</name>